<comment type="caution">
    <text evidence="5">The sequence shown here is derived from an EMBL/GenBank/DDBJ whole genome shotgun (WGS) entry which is preliminary data.</text>
</comment>
<dbReference type="PANTHER" id="PTHR43284">
    <property type="entry name" value="ASPARAGINE SYNTHETASE (GLUTAMINE-HYDROLYZING)"/>
    <property type="match status" value="1"/>
</dbReference>
<comment type="pathway">
    <text evidence="1">Amino-acid biosynthesis; L-asparagine biosynthesis; L-asparagine from L-aspartate (L-Gln route): step 1/1.</text>
</comment>
<gene>
    <name evidence="5" type="ORF">CWB74_23755</name>
</gene>
<dbReference type="Proteomes" id="UP000305423">
    <property type="component" value="Unassembled WGS sequence"/>
</dbReference>
<dbReference type="RefSeq" id="WP_249295590.1">
    <property type="nucleotide sequence ID" value="NZ_PNEL01000198.1"/>
</dbReference>
<evidence type="ECO:0000313" key="6">
    <source>
        <dbReference type="Proteomes" id="UP000305423"/>
    </source>
</evidence>
<evidence type="ECO:0000256" key="3">
    <source>
        <dbReference type="ARBA" id="ARBA00048741"/>
    </source>
</evidence>
<sequence length="73" mass="8291">KTFSIGFESKNYNEAVFAKKVAEHLGTDHTELYITENDALKVVPHLSHLYDEPFADSSQIPTYLVSHLAREKV</sequence>
<reference evidence="5 6" key="1">
    <citation type="submission" date="2017-12" db="EMBL/GenBank/DDBJ databases">
        <authorList>
            <person name="Paulsen S."/>
            <person name="Gram L.K."/>
        </authorList>
    </citation>
    <scope>NUCLEOTIDE SEQUENCE [LARGE SCALE GENOMIC DNA]</scope>
    <source>
        <strain evidence="5 6">S1607</strain>
    </source>
</reference>
<evidence type="ECO:0000259" key="4">
    <source>
        <dbReference type="Pfam" id="PF00733"/>
    </source>
</evidence>
<dbReference type="GO" id="GO:0006529">
    <property type="term" value="P:asparagine biosynthetic process"/>
    <property type="evidence" value="ECO:0007669"/>
    <property type="project" value="InterPro"/>
</dbReference>
<evidence type="ECO:0000313" key="5">
    <source>
        <dbReference type="EMBL" id="TMN70619.1"/>
    </source>
</evidence>
<dbReference type="GO" id="GO:0004066">
    <property type="term" value="F:asparagine synthase (glutamine-hydrolyzing) activity"/>
    <property type="evidence" value="ECO:0007669"/>
    <property type="project" value="UniProtKB-EC"/>
</dbReference>
<dbReference type="CDD" id="cd01991">
    <property type="entry name" value="Asn_synthase_B_C"/>
    <property type="match status" value="1"/>
</dbReference>
<feature type="domain" description="Asparagine synthetase" evidence="4">
    <location>
        <begin position="1"/>
        <end position="72"/>
    </location>
</feature>
<dbReference type="EC" id="6.3.5.4" evidence="2"/>
<evidence type="ECO:0000256" key="2">
    <source>
        <dbReference type="ARBA" id="ARBA00012737"/>
    </source>
</evidence>
<reference evidence="6" key="2">
    <citation type="submission" date="2019-06" db="EMBL/GenBank/DDBJ databases">
        <title>Co-occurence of chitin degradation, pigmentation and bioactivity in marine Pseudoalteromonas.</title>
        <authorList>
            <person name="Sonnenschein E.C."/>
            <person name="Bech P.K."/>
        </authorList>
    </citation>
    <scope>NUCLEOTIDE SEQUENCE [LARGE SCALE GENOMIC DNA]</scope>
    <source>
        <strain evidence="6">S1607</strain>
    </source>
</reference>
<name>A0AAQ2IPU3_PSEO7</name>
<dbReference type="GO" id="GO:0005829">
    <property type="term" value="C:cytosol"/>
    <property type="evidence" value="ECO:0007669"/>
    <property type="project" value="TreeGrafter"/>
</dbReference>
<dbReference type="SUPFAM" id="SSF52402">
    <property type="entry name" value="Adenine nucleotide alpha hydrolases-like"/>
    <property type="match status" value="1"/>
</dbReference>
<feature type="non-terminal residue" evidence="5">
    <location>
        <position position="73"/>
    </location>
</feature>
<dbReference type="InterPro" id="IPR051786">
    <property type="entry name" value="ASN_synthetase/amidase"/>
</dbReference>
<dbReference type="Gene3D" id="3.40.50.620">
    <property type="entry name" value="HUPs"/>
    <property type="match status" value="1"/>
</dbReference>
<dbReference type="InterPro" id="IPR014729">
    <property type="entry name" value="Rossmann-like_a/b/a_fold"/>
</dbReference>
<comment type="catalytic activity">
    <reaction evidence="3">
        <text>L-aspartate + L-glutamine + ATP + H2O = L-asparagine + L-glutamate + AMP + diphosphate + H(+)</text>
        <dbReference type="Rhea" id="RHEA:12228"/>
        <dbReference type="ChEBI" id="CHEBI:15377"/>
        <dbReference type="ChEBI" id="CHEBI:15378"/>
        <dbReference type="ChEBI" id="CHEBI:29985"/>
        <dbReference type="ChEBI" id="CHEBI:29991"/>
        <dbReference type="ChEBI" id="CHEBI:30616"/>
        <dbReference type="ChEBI" id="CHEBI:33019"/>
        <dbReference type="ChEBI" id="CHEBI:58048"/>
        <dbReference type="ChEBI" id="CHEBI:58359"/>
        <dbReference type="ChEBI" id="CHEBI:456215"/>
        <dbReference type="EC" id="6.3.5.4"/>
    </reaction>
</comment>
<evidence type="ECO:0000256" key="1">
    <source>
        <dbReference type="ARBA" id="ARBA00005187"/>
    </source>
</evidence>
<dbReference type="InterPro" id="IPR001962">
    <property type="entry name" value="Asn_synthase"/>
</dbReference>
<accession>A0AAQ2IPU3</accession>
<organism evidence="5 6">
    <name type="scientific">Pseudoalteromonas piscicida</name>
    <dbReference type="NCBI Taxonomy" id="43662"/>
    <lineage>
        <taxon>Bacteria</taxon>
        <taxon>Pseudomonadati</taxon>
        <taxon>Pseudomonadota</taxon>
        <taxon>Gammaproteobacteria</taxon>
        <taxon>Alteromonadales</taxon>
        <taxon>Pseudoalteromonadaceae</taxon>
        <taxon>Pseudoalteromonas</taxon>
    </lineage>
</organism>
<protein>
    <recommendedName>
        <fullName evidence="2">asparagine synthase (glutamine-hydrolyzing)</fullName>
        <ecNumber evidence="2">6.3.5.4</ecNumber>
    </recommendedName>
</protein>
<dbReference type="AlphaFoldDB" id="A0AAQ2IPU3"/>
<dbReference type="PANTHER" id="PTHR43284:SF1">
    <property type="entry name" value="ASPARAGINE SYNTHETASE"/>
    <property type="match status" value="1"/>
</dbReference>
<feature type="non-terminal residue" evidence="5">
    <location>
        <position position="1"/>
    </location>
</feature>
<dbReference type="Pfam" id="PF00733">
    <property type="entry name" value="Asn_synthase"/>
    <property type="match status" value="1"/>
</dbReference>
<proteinExistence type="predicted"/>
<dbReference type="EMBL" id="PNEL01000198">
    <property type="protein sequence ID" value="TMN70619.1"/>
    <property type="molecule type" value="Genomic_DNA"/>
</dbReference>